<feature type="compositionally biased region" description="Polar residues" evidence="1">
    <location>
        <begin position="48"/>
        <end position="63"/>
    </location>
</feature>
<dbReference type="Proteomes" id="UP001201812">
    <property type="component" value="Unassembled WGS sequence"/>
</dbReference>
<evidence type="ECO:0000256" key="1">
    <source>
        <dbReference type="SAM" id="MobiDB-lite"/>
    </source>
</evidence>
<feature type="compositionally biased region" description="Low complexity" evidence="1">
    <location>
        <begin position="70"/>
        <end position="84"/>
    </location>
</feature>
<feature type="region of interest" description="Disordered" evidence="1">
    <location>
        <begin position="47"/>
        <end position="120"/>
    </location>
</feature>
<dbReference type="AlphaFoldDB" id="A0AAD4NGV7"/>
<evidence type="ECO:0000313" key="2">
    <source>
        <dbReference type="EMBL" id="KAI1725377.1"/>
    </source>
</evidence>
<name>A0AAD4NGV7_9BILA</name>
<comment type="caution">
    <text evidence="2">The sequence shown here is derived from an EMBL/GenBank/DDBJ whole genome shotgun (WGS) entry which is preliminary data.</text>
</comment>
<gene>
    <name evidence="2" type="ORF">DdX_02034</name>
</gene>
<reference evidence="2" key="1">
    <citation type="submission" date="2022-01" db="EMBL/GenBank/DDBJ databases">
        <title>Genome Sequence Resource for Two Populations of Ditylenchus destructor, the Migratory Endoparasitic Phytonematode.</title>
        <authorList>
            <person name="Zhang H."/>
            <person name="Lin R."/>
            <person name="Xie B."/>
        </authorList>
    </citation>
    <scope>NUCLEOTIDE SEQUENCE</scope>
    <source>
        <strain evidence="2">BazhouSP</strain>
    </source>
</reference>
<dbReference type="EMBL" id="JAKKPZ010000002">
    <property type="protein sequence ID" value="KAI1725377.1"/>
    <property type="molecule type" value="Genomic_DNA"/>
</dbReference>
<keyword evidence="3" id="KW-1185">Reference proteome</keyword>
<accession>A0AAD4NGV7</accession>
<sequence length="231" mass="24951">MILFEPKLKGSIGYGLLASIILIHFECICLMSAHACTGNPGAPFSPYYPNTRNPNGAQSQLPQPMNADGSLNNPSQNNRQSPPSAAITPLTVPQPTKYSGTPEDPSGPVSAQSDGSTGKGLADRIHAVGEKISNLPDNIGQAAEEAGKQISNAFKQAGDMALNKLKESQGLFPDKFRSLFDNAVEIFSRAGNEKQRWDELVRTVDTTVGLSDVEKRDFYQRILSATTQIFR</sequence>
<protein>
    <submittedName>
        <fullName evidence="2">Uncharacterized protein</fullName>
    </submittedName>
</protein>
<organism evidence="2 3">
    <name type="scientific">Ditylenchus destructor</name>
    <dbReference type="NCBI Taxonomy" id="166010"/>
    <lineage>
        <taxon>Eukaryota</taxon>
        <taxon>Metazoa</taxon>
        <taxon>Ecdysozoa</taxon>
        <taxon>Nematoda</taxon>
        <taxon>Chromadorea</taxon>
        <taxon>Rhabditida</taxon>
        <taxon>Tylenchina</taxon>
        <taxon>Tylenchomorpha</taxon>
        <taxon>Sphaerularioidea</taxon>
        <taxon>Anguinidae</taxon>
        <taxon>Anguininae</taxon>
        <taxon>Ditylenchus</taxon>
    </lineage>
</organism>
<proteinExistence type="predicted"/>
<evidence type="ECO:0000313" key="3">
    <source>
        <dbReference type="Proteomes" id="UP001201812"/>
    </source>
</evidence>